<evidence type="ECO:0000313" key="2">
    <source>
        <dbReference type="Proteomes" id="UP000608071"/>
    </source>
</evidence>
<reference evidence="1 2" key="1">
    <citation type="submission" date="2020-08" db="EMBL/GenBank/DDBJ databases">
        <title>A Genomic Blueprint of the Chicken Gut Microbiome.</title>
        <authorList>
            <person name="Gilroy R."/>
            <person name="Ravi A."/>
            <person name="Getino M."/>
            <person name="Pursley I."/>
            <person name="Horton D.L."/>
            <person name="Alikhan N.-F."/>
            <person name="Baker D."/>
            <person name="Gharbi K."/>
            <person name="Hall N."/>
            <person name="Watson M."/>
            <person name="Adriaenssens E.M."/>
            <person name="Foster-Nyarko E."/>
            <person name="Jarju S."/>
            <person name="Secka A."/>
            <person name="Antonio M."/>
            <person name="Oren A."/>
            <person name="Chaudhuri R."/>
            <person name="La Ragione R.M."/>
            <person name="Hildebrand F."/>
            <person name="Pallen M.J."/>
        </authorList>
    </citation>
    <scope>NUCLEOTIDE SEQUENCE [LARGE SCALE GENOMIC DNA]</scope>
    <source>
        <strain evidence="1 2">Sa2BVA9</strain>
    </source>
</reference>
<evidence type="ECO:0000313" key="1">
    <source>
        <dbReference type="EMBL" id="MBD7970288.1"/>
    </source>
</evidence>
<dbReference type="RefSeq" id="WP_191803227.1">
    <property type="nucleotide sequence ID" value="NZ_JACSQL010000011.1"/>
</dbReference>
<dbReference type="Proteomes" id="UP000608071">
    <property type="component" value="Unassembled WGS sequence"/>
</dbReference>
<accession>A0ABR8T417</accession>
<sequence length="324" mass="37071">MKITSFSIIFVMIFLPLFQISSMRLNDLELAIQLTNRYDVVMKTAVQDAANVMNDTVDQDYEPGYGSKKFFRANKERAVESFYRTMTLNFDINGDAVAVGNLAGYIPAILVIDYDGYYVYSTESFIDSKGHTQLRPVWSPKKPYSYSDVQGNIVQFSLDDFVKIYNKGTDRWIQGKRHEIAGQTQITLLKDAQTFESVRRQTIINGIQNDMAYVINRHNQYATRYGVDYIFTLPQISQEEWDNGIDDIGIVAFVQGIPVGDQAYNNYAFGGGRLQKKKTLYAATDPKTGIKYYDRDASKLPGRVEERFENEKDAARYGYFPLTK</sequence>
<proteinExistence type="predicted"/>
<evidence type="ECO:0008006" key="3">
    <source>
        <dbReference type="Google" id="ProtNLM"/>
    </source>
</evidence>
<dbReference type="EMBL" id="JACSQL010000011">
    <property type="protein sequence ID" value="MBD7970288.1"/>
    <property type="molecule type" value="Genomic_DNA"/>
</dbReference>
<organism evidence="1 2">
    <name type="scientific">Paenibacillus gallinarum</name>
    <dbReference type="NCBI Taxonomy" id="2762232"/>
    <lineage>
        <taxon>Bacteria</taxon>
        <taxon>Bacillati</taxon>
        <taxon>Bacillota</taxon>
        <taxon>Bacilli</taxon>
        <taxon>Bacillales</taxon>
        <taxon>Paenibacillaceae</taxon>
        <taxon>Paenibacillus</taxon>
    </lineage>
</organism>
<comment type="caution">
    <text evidence="1">The sequence shown here is derived from an EMBL/GenBank/DDBJ whole genome shotgun (WGS) entry which is preliminary data.</text>
</comment>
<name>A0ABR8T417_9BACL</name>
<keyword evidence="2" id="KW-1185">Reference proteome</keyword>
<gene>
    <name evidence="1" type="ORF">H9647_19670</name>
</gene>
<protein>
    <recommendedName>
        <fullName evidence="3">F0F1-type ATP synthase</fullName>
    </recommendedName>
</protein>